<sequence length="133" mass="14896">MKKKVAFICVHNSCRSQMAEGWAKKLGSDVLEVYSAGTEEHPEVKPLAVQVMEEAGVDMIGHYPKLLSDIPEEVDILITMGCNVVCPFVPNSHSEDWGLEDPSGGPIEDYRKTRDLIKEKVEDLIKRVKDNEI</sequence>
<organism evidence="3 4">
    <name type="scientific">Tepidimicrobium xylanilyticum</name>
    <dbReference type="NCBI Taxonomy" id="1123352"/>
    <lineage>
        <taxon>Bacteria</taxon>
        <taxon>Bacillati</taxon>
        <taxon>Bacillota</taxon>
        <taxon>Tissierellia</taxon>
        <taxon>Tissierellales</taxon>
        <taxon>Tepidimicrobiaceae</taxon>
        <taxon>Tepidimicrobium</taxon>
    </lineage>
</organism>
<evidence type="ECO:0000313" key="3">
    <source>
        <dbReference type="EMBL" id="SDX86447.1"/>
    </source>
</evidence>
<dbReference type="GO" id="GO:0046685">
    <property type="term" value="P:response to arsenic-containing substance"/>
    <property type="evidence" value="ECO:0007669"/>
    <property type="project" value="UniProtKB-KW"/>
</dbReference>
<dbReference type="SUPFAM" id="SSF52788">
    <property type="entry name" value="Phosphotyrosine protein phosphatases I"/>
    <property type="match status" value="1"/>
</dbReference>
<dbReference type="Proteomes" id="UP000198828">
    <property type="component" value="Unassembled WGS sequence"/>
</dbReference>
<dbReference type="SMART" id="SM00226">
    <property type="entry name" value="LMWPc"/>
    <property type="match status" value="1"/>
</dbReference>
<keyword evidence="4" id="KW-1185">Reference proteome</keyword>
<dbReference type="InterPro" id="IPR023485">
    <property type="entry name" value="Ptyr_pPase"/>
</dbReference>
<feature type="domain" description="Phosphotyrosine protein phosphatase I" evidence="2">
    <location>
        <begin position="3"/>
        <end position="127"/>
    </location>
</feature>
<dbReference type="Gene3D" id="3.40.50.2300">
    <property type="match status" value="1"/>
</dbReference>
<dbReference type="OrthoDB" id="9784339at2"/>
<dbReference type="AlphaFoldDB" id="A0A1H3F6I7"/>
<dbReference type="PANTHER" id="PTHR43428">
    <property type="entry name" value="ARSENATE REDUCTASE"/>
    <property type="match status" value="1"/>
</dbReference>
<gene>
    <name evidence="3" type="ORF">SAMN05660923_03073</name>
</gene>
<accession>A0A1H3F6I7</accession>
<dbReference type="InterPro" id="IPR036196">
    <property type="entry name" value="Ptyr_pPase_sf"/>
</dbReference>
<dbReference type="PANTHER" id="PTHR43428:SF1">
    <property type="entry name" value="ARSENATE REDUCTASE"/>
    <property type="match status" value="1"/>
</dbReference>
<keyword evidence="1" id="KW-0059">Arsenical resistance</keyword>
<dbReference type="EMBL" id="FNNG01000027">
    <property type="protein sequence ID" value="SDX86447.1"/>
    <property type="molecule type" value="Genomic_DNA"/>
</dbReference>
<protein>
    <submittedName>
        <fullName evidence="3">Protein-tyrosine-phosphatase</fullName>
    </submittedName>
</protein>
<reference evidence="3 4" key="1">
    <citation type="submission" date="2016-10" db="EMBL/GenBank/DDBJ databases">
        <authorList>
            <person name="de Groot N.N."/>
        </authorList>
    </citation>
    <scope>NUCLEOTIDE SEQUENCE [LARGE SCALE GENOMIC DNA]</scope>
    <source>
        <strain evidence="3 4">DSM 23310</strain>
    </source>
</reference>
<dbReference type="CDD" id="cd16345">
    <property type="entry name" value="LMWP_ArsC"/>
    <property type="match status" value="1"/>
</dbReference>
<evidence type="ECO:0000256" key="1">
    <source>
        <dbReference type="ARBA" id="ARBA00022849"/>
    </source>
</evidence>
<proteinExistence type="predicted"/>
<name>A0A1H3F6I7_9FIRM</name>
<dbReference type="Pfam" id="PF01451">
    <property type="entry name" value="LMWPc"/>
    <property type="match status" value="1"/>
</dbReference>
<evidence type="ECO:0000313" key="4">
    <source>
        <dbReference type="Proteomes" id="UP000198828"/>
    </source>
</evidence>
<dbReference type="RefSeq" id="WP_093755184.1">
    <property type="nucleotide sequence ID" value="NZ_BSYN01000004.1"/>
</dbReference>
<evidence type="ECO:0000259" key="2">
    <source>
        <dbReference type="SMART" id="SM00226"/>
    </source>
</evidence>